<sequence>MVKVFLICSGLGNVNRGFESFTQECFDALSQVPELDINLFKGGGESKKRQIVLWNFPRDSWLANYLGKLTRRGAYYIEQTSFTFSLLPYIFQQKPDVIYFSDGIVGNILWHWRKKTGQSYKLLFSNGGPLSPPFHRWDHIQQVAPIHLQGAIQAGEPLEKQSLVPYGINMDAELKILSTSKKAALRRKLELPDNLPIILSVAAINKSHKRLDYLIREIAQLPKPHPYLLMLGQIEAESAEVVALANELLEPEQFQIKTVASDQIADYYQVADAFVLASLGEGFGRVFLEAMSYGLPCITHDYAVSRFVLKDEGYFGNFELAGSLTSLISDVLSQNNDDSKLRRHQSVYERFSWDKIYDNYVIMLQKSIKK</sequence>
<dbReference type="PANTHER" id="PTHR46401">
    <property type="entry name" value="GLYCOSYLTRANSFERASE WBBK-RELATED"/>
    <property type="match status" value="1"/>
</dbReference>
<evidence type="ECO:0000313" key="3">
    <source>
        <dbReference type="EMBL" id="OBQ41715.1"/>
    </source>
</evidence>
<protein>
    <submittedName>
        <fullName evidence="3">Glycosyl transferase</fullName>
    </submittedName>
</protein>
<gene>
    <name evidence="3" type="ORF">AN484_20310</name>
</gene>
<reference evidence="3 4" key="1">
    <citation type="submission" date="2015-09" db="EMBL/GenBank/DDBJ databases">
        <title>Aphanizomenon flos-aquae WA102.</title>
        <authorList>
            <person name="Driscoll C."/>
        </authorList>
    </citation>
    <scope>NUCLEOTIDE SEQUENCE [LARGE SCALE GENOMIC DNA]</scope>
    <source>
        <strain evidence="3">WA102</strain>
    </source>
</reference>
<dbReference type="EMBL" id="LJOW01000138">
    <property type="protein sequence ID" value="OBQ41715.1"/>
    <property type="molecule type" value="Genomic_DNA"/>
</dbReference>
<evidence type="ECO:0000259" key="2">
    <source>
        <dbReference type="Pfam" id="PF00534"/>
    </source>
</evidence>
<dbReference type="PANTHER" id="PTHR46401:SF2">
    <property type="entry name" value="GLYCOSYLTRANSFERASE WBBK-RELATED"/>
    <property type="match status" value="1"/>
</dbReference>
<organism evidence="3 4">
    <name type="scientific">Aphanizomenon flos-aquae WA102</name>
    <dbReference type="NCBI Taxonomy" id="1710896"/>
    <lineage>
        <taxon>Bacteria</taxon>
        <taxon>Bacillati</taxon>
        <taxon>Cyanobacteriota</taxon>
        <taxon>Cyanophyceae</taxon>
        <taxon>Nostocales</taxon>
        <taxon>Aphanizomenonaceae</taxon>
        <taxon>Aphanizomenon</taxon>
    </lineage>
</organism>
<keyword evidence="1 3" id="KW-0808">Transferase</keyword>
<dbReference type="CDD" id="cd03801">
    <property type="entry name" value="GT4_PimA-like"/>
    <property type="match status" value="1"/>
</dbReference>
<dbReference type="Proteomes" id="UP000092093">
    <property type="component" value="Unassembled WGS sequence"/>
</dbReference>
<dbReference type="GO" id="GO:0009103">
    <property type="term" value="P:lipopolysaccharide biosynthetic process"/>
    <property type="evidence" value="ECO:0007669"/>
    <property type="project" value="TreeGrafter"/>
</dbReference>
<dbReference type="Pfam" id="PF00534">
    <property type="entry name" value="Glycos_transf_1"/>
    <property type="match status" value="1"/>
</dbReference>
<evidence type="ECO:0000256" key="1">
    <source>
        <dbReference type="ARBA" id="ARBA00022679"/>
    </source>
</evidence>
<dbReference type="Gene3D" id="3.40.50.2000">
    <property type="entry name" value="Glycogen Phosphorylase B"/>
    <property type="match status" value="2"/>
</dbReference>
<dbReference type="InterPro" id="IPR001296">
    <property type="entry name" value="Glyco_trans_1"/>
</dbReference>
<comment type="caution">
    <text evidence="3">The sequence shown here is derived from an EMBL/GenBank/DDBJ whole genome shotgun (WGS) entry which is preliminary data.</text>
</comment>
<dbReference type="AlphaFoldDB" id="A0A1B7WX97"/>
<dbReference type="PATRIC" id="fig|1710896.3.peg.5107"/>
<evidence type="ECO:0000313" key="4">
    <source>
        <dbReference type="Proteomes" id="UP000092093"/>
    </source>
</evidence>
<feature type="domain" description="Glycosyl transferase family 1" evidence="2">
    <location>
        <begin position="183"/>
        <end position="342"/>
    </location>
</feature>
<name>A0A1B7WX97_APHFL</name>
<dbReference type="SUPFAM" id="SSF53756">
    <property type="entry name" value="UDP-Glycosyltransferase/glycogen phosphorylase"/>
    <property type="match status" value="1"/>
</dbReference>
<dbReference type="GO" id="GO:0016757">
    <property type="term" value="F:glycosyltransferase activity"/>
    <property type="evidence" value="ECO:0007669"/>
    <property type="project" value="InterPro"/>
</dbReference>
<accession>A0A1B7WX97</accession>
<proteinExistence type="predicted"/>